<reference evidence="1" key="1">
    <citation type="submission" date="2023-01" db="EMBL/GenBank/DDBJ databases">
        <title>Genome assembly of the deep-sea coral Lophelia pertusa.</title>
        <authorList>
            <person name="Herrera S."/>
            <person name="Cordes E."/>
        </authorList>
    </citation>
    <scope>NUCLEOTIDE SEQUENCE</scope>
    <source>
        <strain evidence="1">USNM1676648</strain>
        <tissue evidence="1">Polyp</tissue>
    </source>
</reference>
<evidence type="ECO:0000313" key="2">
    <source>
        <dbReference type="Proteomes" id="UP001163046"/>
    </source>
</evidence>
<accession>A0A9X0D3W0</accession>
<dbReference type="Proteomes" id="UP001163046">
    <property type="component" value="Unassembled WGS sequence"/>
</dbReference>
<gene>
    <name evidence="1" type="ORF">OS493_012263</name>
</gene>
<evidence type="ECO:0000313" key="1">
    <source>
        <dbReference type="EMBL" id="KAJ7385935.1"/>
    </source>
</evidence>
<dbReference type="AlphaFoldDB" id="A0A9X0D3W0"/>
<name>A0A9X0D3W0_9CNID</name>
<organism evidence="1 2">
    <name type="scientific">Desmophyllum pertusum</name>
    <dbReference type="NCBI Taxonomy" id="174260"/>
    <lineage>
        <taxon>Eukaryota</taxon>
        <taxon>Metazoa</taxon>
        <taxon>Cnidaria</taxon>
        <taxon>Anthozoa</taxon>
        <taxon>Hexacorallia</taxon>
        <taxon>Scleractinia</taxon>
        <taxon>Caryophylliina</taxon>
        <taxon>Caryophylliidae</taxon>
        <taxon>Desmophyllum</taxon>
    </lineage>
</organism>
<dbReference type="OrthoDB" id="5950190at2759"/>
<dbReference type="EMBL" id="MU825878">
    <property type="protein sequence ID" value="KAJ7385935.1"/>
    <property type="molecule type" value="Genomic_DNA"/>
</dbReference>
<protein>
    <submittedName>
        <fullName evidence="1">Uncharacterized protein</fullName>
    </submittedName>
</protein>
<keyword evidence="2" id="KW-1185">Reference proteome</keyword>
<proteinExistence type="predicted"/>
<comment type="caution">
    <text evidence="1">The sequence shown here is derived from an EMBL/GenBank/DDBJ whole genome shotgun (WGS) entry which is preliminary data.</text>
</comment>
<sequence length="133" mass="15262">MEESTIHAIESCEIDTKKIEETMPTGYQIIGDNLDLHINVKHMSNDNKNKSLHLFNMIAITDDVSGSHLPDHRPTTLEDVTEADFLPLADYVAQLKKYFIHLLSRVMASLLKEFKKFKPGAVWHIPHEYSDIM</sequence>